<dbReference type="GO" id="GO:0015297">
    <property type="term" value="F:antiporter activity"/>
    <property type="evidence" value="ECO:0007669"/>
    <property type="project" value="InterPro"/>
</dbReference>
<comment type="similarity">
    <text evidence="1">Belongs to the multi antimicrobial extrusion (MATE) (TC 2.A.66.1) family.</text>
</comment>
<keyword evidence="2" id="KW-0472">Membrane</keyword>
<keyword evidence="2" id="KW-1133">Transmembrane helix</keyword>
<evidence type="ECO:0000313" key="4">
    <source>
        <dbReference type="Proteomes" id="UP000424527"/>
    </source>
</evidence>
<keyword evidence="4" id="KW-1185">Reference proteome</keyword>
<dbReference type="InterPro" id="IPR002528">
    <property type="entry name" value="MATE_fam"/>
</dbReference>
<proteinExistence type="inferred from homology"/>
<dbReference type="Pfam" id="PF01554">
    <property type="entry name" value="MatE"/>
    <property type="match status" value="2"/>
</dbReference>
<dbReference type="EMBL" id="REGW02000010">
    <property type="protein sequence ID" value="KAE8290982.1"/>
    <property type="molecule type" value="Genomic_DNA"/>
</dbReference>
<name>A0A6G0IIA3_LARCR</name>
<dbReference type="GO" id="GO:0042910">
    <property type="term" value="F:xenobiotic transmembrane transporter activity"/>
    <property type="evidence" value="ECO:0007669"/>
    <property type="project" value="InterPro"/>
</dbReference>
<feature type="transmembrane region" description="Helical" evidence="2">
    <location>
        <begin position="236"/>
        <end position="255"/>
    </location>
</feature>
<dbReference type="Proteomes" id="UP000424527">
    <property type="component" value="Unassembled WGS sequence"/>
</dbReference>
<accession>A0A6G0IIA3</accession>
<dbReference type="AlphaFoldDB" id="A0A6G0IIA3"/>
<evidence type="ECO:0000313" key="3">
    <source>
        <dbReference type="EMBL" id="KAE8290982.1"/>
    </source>
</evidence>
<comment type="caution">
    <text evidence="3">The sequence shown here is derived from an EMBL/GenBank/DDBJ whole genome shotgun (WGS) entry which is preliminary data.</text>
</comment>
<protein>
    <submittedName>
        <fullName evidence="3">Multidrug and toxin extrusion protein 1</fullName>
    </submittedName>
</protein>
<reference evidence="3 4" key="1">
    <citation type="submission" date="2019-07" db="EMBL/GenBank/DDBJ databases">
        <title>Chromosome genome assembly for large yellow croaker.</title>
        <authorList>
            <person name="Xiao S."/>
        </authorList>
    </citation>
    <scope>NUCLEOTIDE SEQUENCE [LARGE SCALE GENOMIC DNA]</scope>
    <source>
        <strain evidence="3">JMULYC20181020</strain>
        <tissue evidence="3">Muscle</tissue>
    </source>
</reference>
<evidence type="ECO:0000256" key="2">
    <source>
        <dbReference type="SAM" id="Phobius"/>
    </source>
</evidence>
<keyword evidence="2" id="KW-0812">Transmembrane</keyword>
<evidence type="ECO:0000256" key="1">
    <source>
        <dbReference type="ARBA" id="ARBA00010199"/>
    </source>
</evidence>
<dbReference type="PANTHER" id="PTHR11206">
    <property type="entry name" value="MULTIDRUG RESISTANCE PROTEIN"/>
    <property type="match status" value="1"/>
</dbReference>
<gene>
    <name evidence="3" type="ORF">D5F01_LYC10575</name>
</gene>
<sequence>MPALPAAFMYQLQGKVSAEPGWSLDCLQEWGLFTQVAIPSMLMLCLEWWTFEIGGFLAGVISKVELGAQSVVYQMVTIAFTFPMGLGAAASVRVGNALGAGNAEQAYNIWKDLHHLCLEIVQRVADAMIIYAFFYPADAMAGVTGGIIRGTGKPRIGAICNVVGYYCIGIPIGLSLMFTAKMGIVEHACSESQISVISSSILNHEAWTTDLQVLCPGRDQKADTAVPRPLLVRQLVLRRGLTVLVMVFILIVGILTRKMLLRLLK</sequence>
<dbReference type="GO" id="GO:0016020">
    <property type="term" value="C:membrane"/>
    <property type="evidence" value="ECO:0007669"/>
    <property type="project" value="InterPro"/>
</dbReference>
<organism evidence="3 4">
    <name type="scientific">Larimichthys crocea</name>
    <name type="common">Large yellow croaker</name>
    <name type="synonym">Pseudosciaena crocea</name>
    <dbReference type="NCBI Taxonomy" id="215358"/>
    <lineage>
        <taxon>Eukaryota</taxon>
        <taxon>Metazoa</taxon>
        <taxon>Chordata</taxon>
        <taxon>Craniata</taxon>
        <taxon>Vertebrata</taxon>
        <taxon>Euteleostomi</taxon>
        <taxon>Actinopterygii</taxon>
        <taxon>Neopterygii</taxon>
        <taxon>Teleostei</taxon>
        <taxon>Neoteleostei</taxon>
        <taxon>Acanthomorphata</taxon>
        <taxon>Eupercaria</taxon>
        <taxon>Sciaenidae</taxon>
        <taxon>Larimichthys</taxon>
    </lineage>
</organism>
<feature type="transmembrane region" description="Helical" evidence="2">
    <location>
        <begin position="156"/>
        <end position="178"/>
    </location>
</feature>